<dbReference type="GO" id="GO:0005524">
    <property type="term" value="F:ATP binding"/>
    <property type="evidence" value="ECO:0007669"/>
    <property type="project" value="UniProtKB-KW"/>
</dbReference>
<keyword evidence="5" id="KW-0547">Nucleotide-binding</keyword>
<evidence type="ECO:0000256" key="3">
    <source>
        <dbReference type="ARBA" id="ARBA00022448"/>
    </source>
</evidence>
<accession>A0A6G4A2A0</accession>
<dbReference type="GO" id="GO:0016887">
    <property type="term" value="F:ATP hydrolysis activity"/>
    <property type="evidence" value="ECO:0007669"/>
    <property type="project" value="InterPro"/>
</dbReference>
<dbReference type="InterPro" id="IPR027417">
    <property type="entry name" value="P-loop_NTPase"/>
</dbReference>
<dbReference type="GO" id="GO:0043190">
    <property type="term" value="C:ATP-binding cassette (ABC) transporter complex"/>
    <property type="evidence" value="ECO:0007669"/>
    <property type="project" value="TreeGrafter"/>
</dbReference>
<protein>
    <submittedName>
        <fullName evidence="10">ABC transporter ATP-binding protein</fullName>
    </submittedName>
</protein>
<comment type="caution">
    <text evidence="10">The sequence shown here is derived from an EMBL/GenBank/DDBJ whole genome shotgun (WGS) entry which is preliminary data.</text>
</comment>
<dbReference type="SUPFAM" id="SSF52540">
    <property type="entry name" value="P-loop containing nucleoside triphosphate hydrolases"/>
    <property type="match status" value="2"/>
</dbReference>
<dbReference type="InterPro" id="IPR003593">
    <property type="entry name" value="AAA+_ATPase"/>
</dbReference>
<keyword evidence="8" id="KW-0472">Membrane</keyword>
<evidence type="ECO:0000256" key="1">
    <source>
        <dbReference type="ARBA" id="ARBA00004202"/>
    </source>
</evidence>
<evidence type="ECO:0000256" key="2">
    <source>
        <dbReference type="ARBA" id="ARBA00005417"/>
    </source>
</evidence>
<keyword evidence="4" id="KW-1003">Cell membrane</keyword>
<evidence type="ECO:0000256" key="4">
    <source>
        <dbReference type="ARBA" id="ARBA00022475"/>
    </source>
</evidence>
<reference evidence="10" key="1">
    <citation type="submission" date="2020-02" db="EMBL/GenBank/DDBJ databases">
        <authorList>
            <person name="Shen X.-R."/>
            <person name="Zhang Y.-X."/>
        </authorList>
    </citation>
    <scope>NUCLEOTIDE SEQUENCE</scope>
    <source>
        <strain evidence="10">SYP-B3998</strain>
    </source>
</reference>
<comment type="similarity">
    <text evidence="2">Belongs to the ABC transporter superfamily.</text>
</comment>
<evidence type="ECO:0000256" key="5">
    <source>
        <dbReference type="ARBA" id="ARBA00022741"/>
    </source>
</evidence>
<keyword evidence="7" id="KW-1278">Translocase</keyword>
<proteinExistence type="inferred from homology"/>
<evidence type="ECO:0000259" key="9">
    <source>
        <dbReference type="PROSITE" id="PS50893"/>
    </source>
</evidence>
<evidence type="ECO:0000313" key="10">
    <source>
        <dbReference type="EMBL" id="NEW07951.1"/>
    </source>
</evidence>
<keyword evidence="3" id="KW-0813">Transport</keyword>
<feature type="domain" description="ABC transporter" evidence="9">
    <location>
        <begin position="7"/>
        <end position="236"/>
    </location>
</feature>
<dbReference type="Pfam" id="PF00005">
    <property type="entry name" value="ABC_tran"/>
    <property type="match status" value="2"/>
</dbReference>
<feature type="domain" description="ABC transporter" evidence="9">
    <location>
        <begin position="306"/>
        <end position="530"/>
    </location>
</feature>
<dbReference type="PANTHER" id="PTHR43553">
    <property type="entry name" value="HEAVY METAL TRANSPORTER"/>
    <property type="match status" value="1"/>
</dbReference>
<evidence type="ECO:0000256" key="6">
    <source>
        <dbReference type="ARBA" id="ARBA00022840"/>
    </source>
</evidence>
<dbReference type="CDD" id="cd03225">
    <property type="entry name" value="ABC_cobalt_CbiO_domain1"/>
    <property type="match status" value="2"/>
</dbReference>
<dbReference type="InterPro" id="IPR015856">
    <property type="entry name" value="ABC_transpr_CbiO/EcfA_su"/>
</dbReference>
<dbReference type="GO" id="GO:0042626">
    <property type="term" value="F:ATPase-coupled transmembrane transporter activity"/>
    <property type="evidence" value="ECO:0007669"/>
    <property type="project" value="TreeGrafter"/>
</dbReference>
<dbReference type="PROSITE" id="PS50893">
    <property type="entry name" value="ABC_TRANSPORTER_2"/>
    <property type="match status" value="2"/>
</dbReference>
<name>A0A6G4A2A0_9BACL</name>
<evidence type="ECO:0000256" key="8">
    <source>
        <dbReference type="ARBA" id="ARBA00023136"/>
    </source>
</evidence>
<dbReference type="AlphaFoldDB" id="A0A6G4A2A0"/>
<organism evidence="10">
    <name type="scientific">Paenibacillus sp. SYP-B3998</name>
    <dbReference type="NCBI Taxonomy" id="2678564"/>
    <lineage>
        <taxon>Bacteria</taxon>
        <taxon>Bacillati</taxon>
        <taxon>Bacillota</taxon>
        <taxon>Bacilli</taxon>
        <taxon>Bacillales</taxon>
        <taxon>Paenibacillaceae</taxon>
        <taxon>Paenibacillus</taxon>
    </lineage>
</organism>
<sequence>MIPNGGIGVTQLRLKYPGEHAPLLFQGVSLSIEPGEKVLLLGPSGCGKSTLLQVLSGIVPHTVEMPLKAEEIKTPTRWGYVFQDPDTQFCMPYVDEEIAFVLENLQIPREQMLGLIQRYLDMAGLRFTDVHTPIGQLSQGMKQRLAIASVLALEPDVLFLDEPTALLDEEGTKQVWHTIRMVSADKTLVIVEHKISGILDFIDRLIVMAPDGHLLADGRPQDIFASYKQQLIEYGIWYPGVWDDYDRQRALQMSRVQEQQQEHGVDKNNLAAELRADSITWSEETAEAGRVSSMENSAVSDSSVLMSMQNFVGIRGGQMKTSVDNLIVNRGDWIAVVGANGAGKSSLLLAIMRLIQTKGSCWIKGVQGSKVEQLAERVAFVFQNPEFQFVTHSVEEEIAYSLPEETQHGAVEKLLKEYDLLALRRHHPFQLSMGQKRRLSVASAMVREPSILLLDEPTFGLDARNTFRMLEQLERLRESGTVIMMITHDDEIVKRFTTRVWQVEAGQVSERELKQPPLQSLRAAEGEIQLCK</sequence>
<keyword evidence="6 10" id="KW-0067">ATP-binding</keyword>
<comment type="subcellular location">
    <subcellularLocation>
        <location evidence="1">Cell membrane</location>
        <topology evidence="1">Peripheral membrane protein</topology>
    </subcellularLocation>
</comment>
<gene>
    <name evidence="10" type="ORF">GK047_18285</name>
</gene>
<dbReference type="EMBL" id="JAAIKC010000007">
    <property type="protein sequence ID" value="NEW07951.1"/>
    <property type="molecule type" value="Genomic_DNA"/>
</dbReference>
<dbReference type="InterPro" id="IPR050095">
    <property type="entry name" value="ECF_ABC_transporter_ATP-bd"/>
</dbReference>
<dbReference type="Gene3D" id="3.40.50.300">
    <property type="entry name" value="P-loop containing nucleotide triphosphate hydrolases"/>
    <property type="match status" value="2"/>
</dbReference>
<dbReference type="SMART" id="SM00382">
    <property type="entry name" value="AAA"/>
    <property type="match status" value="2"/>
</dbReference>
<dbReference type="InterPro" id="IPR017871">
    <property type="entry name" value="ABC_transporter-like_CS"/>
</dbReference>
<dbReference type="PROSITE" id="PS00211">
    <property type="entry name" value="ABC_TRANSPORTER_1"/>
    <property type="match status" value="1"/>
</dbReference>
<dbReference type="InterPro" id="IPR003439">
    <property type="entry name" value="ABC_transporter-like_ATP-bd"/>
</dbReference>
<evidence type="ECO:0000256" key="7">
    <source>
        <dbReference type="ARBA" id="ARBA00022967"/>
    </source>
</evidence>